<sequence length="428" mass="48225">MASTVEVPFLLNARYAEELGDIDLDAIDDLNVPQDVVIEQSELSPDELPVVIDPLSMPDVVPVNPEGMLAASDTPSISVGLALSGRTPGMREALRDAYGGTALTDGAVMEGLRWLAKQQQSNGSWSLRGPYRDGGNRENREAATAMALLAFQGHGHTHQPLPGDEFPRVVTRGWNWLLAQQYDDGHFYQENVGDARLYTHAQCTIAICELYAMTRDPELRKPAQKAVDYCVKIQTSAGGWRYQPGRDEDLSVTGWFAMALQSARMAGLEVPSDTFRRLSEYLDSVSHEYGSRYSYRSRGSGATPAMTAEGLLCRQYLGWERNDQRLQDGVSYLLGFLPEWDERNVYHWYYATQVMHHMEGDAWRKWNGVMRQLLPQEQEKHGRDRGSWDPNGDRWGSQGGRLFTTCLSIYMLEVYYRHLPLYGHGAAY</sequence>
<evidence type="ECO:0000313" key="1">
    <source>
        <dbReference type="EMBL" id="MCO6046365.1"/>
    </source>
</evidence>
<accession>A0A9X2FCE9</accession>
<dbReference type="RefSeq" id="WP_252854477.1">
    <property type="nucleotide sequence ID" value="NZ_JAMXLR010000072.1"/>
</dbReference>
<protein>
    <submittedName>
        <fullName evidence="1">Terpene cyclase/mutase family protein</fullName>
    </submittedName>
</protein>
<gene>
    <name evidence="1" type="ORF">NG895_20895</name>
</gene>
<dbReference type="AlphaFoldDB" id="A0A9X2FCE9"/>
<evidence type="ECO:0000313" key="2">
    <source>
        <dbReference type="Proteomes" id="UP001155241"/>
    </source>
</evidence>
<name>A0A9X2FCE9_9BACT</name>
<dbReference type="Gene3D" id="1.50.10.20">
    <property type="match status" value="2"/>
</dbReference>
<dbReference type="Proteomes" id="UP001155241">
    <property type="component" value="Unassembled WGS sequence"/>
</dbReference>
<comment type="caution">
    <text evidence="1">The sequence shown here is derived from an EMBL/GenBank/DDBJ whole genome shotgun (WGS) entry which is preliminary data.</text>
</comment>
<reference evidence="1" key="1">
    <citation type="submission" date="2022-06" db="EMBL/GenBank/DDBJ databases">
        <title>Aeoliella straminimaris, a novel planctomycete from sediments.</title>
        <authorList>
            <person name="Vitorino I.R."/>
            <person name="Lage O.M."/>
        </authorList>
    </citation>
    <scope>NUCLEOTIDE SEQUENCE</scope>
    <source>
        <strain evidence="1">ICT_H6.2</strain>
    </source>
</reference>
<keyword evidence="2" id="KW-1185">Reference proteome</keyword>
<dbReference type="SUPFAM" id="SSF48239">
    <property type="entry name" value="Terpenoid cyclases/Protein prenyltransferases"/>
    <property type="match status" value="1"/>
</dbReference>
<organism evidence="1 2">
    <name type="scientific">Aeoliella straminimaris</name>
    <dbReference type="NCBI Taxonomy" id="2954799"/>
    <lineage>
        <taxon>Bacteria</taxon>
        <taxon>Pseudomonadati</taxon>
        <taxon>Planctomycetota</taxon>
        <taxon>Planctomycetia</taxon>
        <taxon>Pirellulales</taxon>
        <taxon>Lacipirellulaceae</taxon>
        <taxon>Aeoliella</taxon>
    </lineage>
</organism>
<dbReference type="InterPro" id="IPR008930">
    <property type="entry name" value="Terpenoid_cyclase/PrenylTrfase"/>
</dbReference>
<proteinExistence type="predicted"/>
<dbReference type="EMBL" id="JAMXLR010000072">
    <property type="protein sequence ID" value="MCO6046365.1"/>
    <property type="molecule type" value="Genomic_DNA"/>
</dbReference>
<dbReference type="CDD" id="cd00688">
    <property type="entry name" value="ISOPREN_C2_like"/>
    <property type="match status" value="1"/>
</dbReference>